<organism evidence="1">
    <name type="scientific">Oryza brachyantha</name>
    <name type="common">malo sina</name>
    <dbReference type="NCBI Taxonomy" id="4533"/>
    <lineage>
        <taxon>Eukaryota</taxon>
        <taxon>Viridiplantae</taxon>
        <taxon>Streptophyta</taxon>
        <taxon>Embryophyta</taxon>
        <taxon>Tracheophyta</taxon>
        <taxon>Spermatophyta</taxon>
        <taxon>Magnoliopsida</taxon>
        <taxon>Liliopsida</taxon>
        <taxon>Poales</taxon>
        <taxon>Poaceae</taxon>
        <taxon>BOP clade</taxon>
        <taxon>Oryzoideae</taxon>
        <taxon>Oryzeae</taxon>
        <taxon>Oryzinae</taxon>
        <taxon>Oryza</taxon>
    </lineage>
</organism>
<protein>
    <submittedName>
        <fullName evidence="1">Uncharacterized protein</fullName>
    </submittedName>
</protein>
<dbReference type="HOGENOM" id="CLU_2945426_0_0_1"/>
<accession>J3MEZ6</accession>
<sequence length="60" mass="7023">MLLSVQLPFAILKASLDFFNKIEYYVLSHWCQSSRAYSFLRTASNCFYALTLMSRDVFKS</sequence>
<reference evidence="1" key="2">
    <citation type="submission" date="2013-04" db="UniProtKB">
        <authorList>
            <consortium name="EnsemblPlants"/>
        </authorList>
    </citation>
    <scope>IDENTIFICATION</scope>
</reference>
<dbReference type="EnsemblPlants" id="OB06G25900.1">
    <property type="protein sequence ID" value="OB06G25900.1"/>
    <property type="gene ID" value="OB06G25900"/>
</dbReference>
<proteinExistence type="predicted"/>
<dbReference type="AlphaFoldDB" id="J3MEZ6"/>
<evidence type="ECO:0000313" key="2">
    <source>
        <dbReference type="Proteomes" id="UP000006038"/>
    </source>
</evidence>
<dbReference type="Gramene" id="OB06G25900.1">
    <property type="protein sequence ID" value="OB06G25900.1"/>
    <property type="gene ID" value="OB06G25900"/>
</dbReference>
<dbReference type="Proteomes" id="UP000006038">
    <property type="component" value="Chromosome 6"/>
</dbReference>
<reference evidence="1" key="1">
    <citation type="journal article" date="2013" name="Nat. Commun.">
        <title>Whole-genome sequencing of Oryza brachyantha reveals mechanisms underlying Oryza genome evolution.</title>
        <authorList>
            <person name="Chen J."/>
            <person name="Huang Q."/>
            <person name="Gao D."/>
            <person name="Wang J."/>
            <person name="Lang Y."/>
            <person name="Liu T."/>
            <person name="Li B."/>
            <person name="Bai Z."/>
            <person name="Luis Goicoechea J."/>
            <person name="Liang C."/>
            <person name="Chen C."/>
            <person name="Zhang W."/>
            <person name="Sun S."/>
            <person name="Liao Y."/>
            <person name="Zhang X."/>
            <person name="Yang L."/>
            <person name="Song C."/>
            <person name="Wang M."/>
            <person name="Shi J."/>
            <person name="Liu G."/>
            <person name="Liu J."/>
            <person name="Zhou H."/>
            <person name="Zhou W."/>
            <person name="Yu Q."/>
            <person name="An N."/>
            <person name="Chen Y."/>
            <person name="Cai Q."/>
            <person name="Wang B."/>
            <person name="Liu B."/>
            <person name="Min J."/>
            <person name="Huang Y."/>
            <person name="Wu H."/>
            <person name="Li Z."/>
            <person name="Zhang Y."/>
            <person name="Yin Y."/>
            <person name="Song W."/>
            <person name="Jiang J."/>
            <person name="Jackson S.A."/>
            <person name="Wing R.A."/>
            <person name="Wang J."/>
            <person name="Chen M."/>
        </authorList>
    </citation>
    <scope>NUCLEOTIDE SEQUENCE [LARGE SCALE GENOMIC DNA]</scope>
    <source>
        <strain evidence="1">cv. IRGC 101232</strain>
    </source>
</reference>
<evidence type="ECO:0000313" key="1">
    <source>
        <dbReference type="EnsemblPlants" id="OB06G25900.1"/>
    </source>
</evidence>
<name>J3MEZ6_ORYBR</name>
<keyword evidence="2" id="KW-1185">Reference proteome</keyword>